<dbReference type="Proteomes" id="UP000238634">
    <property type="component" value="Unassembled WGS sequence"/>
</dbReference>
<reference evidence="1 2" key="2">
    <citation type="submission" date="2018-03" db="EMBL/GenBank/DDBJ databases">
        <title>The ancient ancestry and fast evolution of plastids.</title>
        <authorList>
            <person name="Moore K.R."/>
            <person name="Magnabosco C."/>
            <person name="Momper L."/>
            <person name="Gold D.A."/>
            <person name="Bosak T."/>
            <person name="Fournier G.P."/>
        </authorList>
    </citation>
    <scope>NUCLEOTIDE SEQUENCE [LARGE SCALE GENOMIC DNA]</scope>
    <source>
        <strain evidence="1 2">ULC007</strain>
    </source>
</reference>
<name>A0A2T1DII2_9CYAN</name>
<proteinExistence type="predicted"/>
<evidence type="ECO:0000313" key="2">
    <source>
        <dbReference type="Proteomes" id="UP000238634"/>
    </source>
</evidence>
<accession>A0A2T1DII2</accession>
<organism evidence="1 2">
    <name type="scientific">Phormidesmis priestleyi ULC007</name>
    <dbReference type="NCBI Taxonomy" id="1920490"/>
    <lineage>
        <taxon>Bacteria</taxon>
        <taxon>Bacillati</taxon>
        <taxon>Cyanobacteriota</taxon>
        <taxon>Cyanophyceae</taxon>
        <taxon>Leptolyngbyales</taxon>
        <taxon>Leptolyngbyaceae</taxon>
        <taxon>Phormidesmis</taxon>
    </lineage>
</organism>
<dbReference type="EMBL" id="PVWG01000006">
    <property type="protein sequence ID" value="PSB20319.1"/>
    <property type="molecule type" value="Genomic_DNA"/>
</dbReference>
<dbReference type="AlphaFoldDB" id="A0A2T1DII2"/>
<keyword evidence="2" id="KW-1185">Reference proteome</keyword>
<protein>
    <submittedName>
        <fullName evidence="1">Uncharacterized protein</fullName>
    </submittedName>
</protein>
<gene>
    <name evidence="1" type="ORF">C7B65_07685</name>
</gene>
<reference evidence="1 2" key="1">
    <citation type="submission" date="2018-02" db="EMBL/GenBank/DDBJ databases">
        <authorList>
            <person name="Cohen D.B."/>
            <person name="Kent A.D."/>
        </authorList>
    </citation>
    <scope>NUCLEOTIDE SEQUENCE [LARGE SCALE GENOMIC DNA]</scope>
    <source>
        <strain evidence="1 2">ULC007</strain>
    </source>
</reference>
<comment type="caution">
    <text evidence="1">The sequence shown here is derived from an EMBL/GenBank/DDBJ whole genome shotgun (WGS) entry which is preliminary data.</text>
</comment>
<dbReference type="STRING" id="1920490.GCA_001895925_04111"/>
<evidence type="ECO:0000313" key="1">
    <source>
        <dbReference type="EMBL" id="PSB20319.1"/>
    </source>
</evidence>
<sequence length="135" mass="15592">MIGNGFEVINQRFRHFQRVIFRNSSILNFLYHNELALSFCWGSGGGNISASRVSFDYIGIWLHGGVKCLLNRHRSLVIVVDNRAAEIAKDTNLPTVARDDFEQITHWIETPTPTQITLNLDAIEQWRSQFRRFKA</sequence>